<protein>
    <submittedName>
        <fullName evidence="1">Uncharacterized protein</fullName>
    </submittedName>
</protein>
<accession>A0A8B6E930</accession>
<proteinExistence type="predicted"/>
<dbReference type="AlphaFoldDB" id="A0A8B6E930"/>
<dbReference type="Proteomes" id="UP000596742">
    <property type="component" value="Unassembled WGS sequence"/>
</dbReference>
<reference evidence="1" key="1">
    <citation type="submission" date="2018-11" db="EMBL/GenBank/DDBJ databases">
        <authorList>
            <person name="Alioto T."/>
            <person name="Alioto T."/>
        </authorList>
    </citation>
    <scope>NUCLEOTIDE SEQUENCE</scope>
</reference>
<dbReference type="OrthoDB" id="10384231at2759"/>
<comment type="caution">
    <text evidence="1">The sequence shown here is derived from an EMBL/GenBank/DDBJ whole genome shotgun (WGS) entry which is preliminary data.</text>
</comment>
<name>A0A8B6E930_MYTGA</name>
<organism evidence="1 2">
    <name type="scientific">Mytilus galloprovincialis</name>
    <name type="common">Mediterranean mussel</name>
    <dbReference type="NCBI Taxonomy" id="29158"/>
    <lineage>
        <taxon>Eukaryota</taxon>
        <taxon>Metazoa</taxon>
        <taxon>Spiralia</taxon>
        <taxon>Lophotrochozoa</taxon>
        <taxon>Mollusca</taxon>
        <taxon>Bivalvia</taxon>
        <taxon>Autobranchia</taxon>
        <taxon>Pteriomorphia</taxon>
        <taxon>Mytilida</taxon>
        <taxon>Mytiloidea</taxon>
        <taxon>Mytilidae</taxon>
        <taxon>Mytilinae</taxon>
        <taxon>Mytilus</taxon>
    </lineage>
</organism>
<evidence type="ECO:0000313" key="1">
    <source>
        <dbReference type="EMBL" id="VDI30545.1"/>
    </source>
</evidence>
<dbReference type="EMBL" id="UYJE01004696">
    <property type="protein sequence ID" value="VDI30545.1"/>
    <property type="molecule type" value="Genomic_DNA"/>
</dbReference>
<gene>
    <name evidence="1" type="ORF">MGAL_10B027543</name>
</gene>
<evidence type="ECO:0000313" key="2">
    <source>
        <dbReference type="Proteomes" id="UP000596742"/>
    </source>
</evidence>
<sequence length="167" mass="20223">MDAFTLKSGKVRDKRNRKFLFIMPDYTVKDVSLLKRMFSEKGEYLIFAKHDKSLRVYFVCKVNRWRHYDIKTFNTRCEFLDESWKELDDIIHFCKHESQSFKEMGTKKNVNRGRRNDLRKAIEDQKNGYNEEEMSRKYKGTWKRWRQFIRAIASDAKMAALPNMAEQ</sequence>
<keyword evidence="2" id="KW-1185">Reference proteome</keyword>